<dbReference type="InterPro" id="IPR007313">
    <property type="entry name" value="FxsA"/>
</dbReference>
<feature type="transmembrane region" description="Helical" evidence="2">
    <location>
        <begin position="70"/>
        <end position="89"/>
    </location>
</feature>
<evidence type="ECO:0000256" key="2">
    <source>
        <dbReference type="SAM" id="Phobius"/>
    </source>
</evidence>
<dbReference type="NCBIfam" id="NF008528">
    <property type="entry name" value="PRK11463.1-2"/>
    <property type="match status" value="1"/>
</dbReference>
<dbReference type="PANTHER" id="PTHR35335:SF1">
    <property type="entry name" value="UPF0716 PROTEIN FXSA"/>
    <property type="match status" value="1"/>
</dbReference>
<keyword evidence="4" id="KW-1185">Reference proteome</keyword>
<protein>
    <submittedName>
        <fullName evidence="3">FxsA family protein</fullName>
    </submittedName>
</protein>
<dbReference type="PANTHER" id="PTHR35335">
    <property type="entry name" value="UPF0716 PROTEIN FXSA"/>
    <property type="match status" value="1"/>
</dbReference>
<accession>A0ABV1SCY4</accession>
<feature type="region of interest" description="Disordered" evidence="1">
    <location>
        <begin position="123"/>
        <end position="174"/>
    </location>
</feature>
<sequence>MWIFLAFLLVPIIEIGLFIQVGGLIGLWPTLAIVVLTAIIGTSLVRSQGAQAMAELRRSMAELNDPSRPLAHGALILLAGALLLTPGFFTDACGLLLLIPAVRDWVTGQLAKRVKMQSFQMGGGMGSQGFDDPRDFGSAQNRGAKQGPGVIDGEFEEIDSENPPRPGNSGWTRH</sequence>
<keyword evidence="2" id="KW-0812">Transmembrane</keyword>
<evidence type="ECO:0000313" key="3">
    <source>
        <dbReference type="EMBL" id="MER5170777.1"/>
    </source>
</evidence>
<comment type="caution">
    <text evidence="3">The sequence shown here is derived from an EMBL/GenBank/DDBJ whole genome shotgun (WGS) entry which is preliminary data.</text>
</comment>
<keyword evidence="2" id="KW-0472">Membrane</keyword>
<dbReference type="Proteomes" id="UP001438953">
    <property type="component" value="Unassembled WGS sequence"/>
</dbReference>
<organism evidence="3 4">
    <name type="scientific">Thioclava kandeliae</name>
    <dbReference type="NCBI Taxonomy" id="3070818"/>
    <lineage>
        <taxon>Bacteria</taxon>
        <taxon>Pseudomonadati</taxon>
        <taxon>Pseudomonadota</taxon>
        <taxon>Alphaproteobacteria</taxon>
        <taxon>Rhodobacterales</taxon>
        <taxon>Paracoccaceae</taxon>
        <taxon>Thioclava</taxon>
    </lineage>
</organism>
<proteinExistence type="predicted"/>
<dbReference type="RefSeq" id="WP_350934816.1">
    <property type="nucleotide sequence ID" value="NZ_JAYWLC010000002.1"/>
</dbReference>
<name>A0ABV1SCY4_9RHOB</name>
<reference evidence="3 4" key="1">
    <citation type="submission" date="2024-06" db="EMBL/GenBank/DDBJ databases">
        <title>Thioclava kandeliae sp. nov. from a rhizosphere soil sample of Kandelia candel in a mangrove.</title>
        <authorList>
            <person name="Mu T."/>
        </authorList>
    </citation>
    <scope>NUCLEOTIDE SEQUENCE [LARGE SCALE GENOMIC DNA]</scope>
    <source>
        <strain evidence="3 4">CPCC 100088</strain>
    </source>
</reference>
<gene>
    <name evidence="3" type="ORF">VSX56_03230</name>
</gene>
<dbReference type="Pfam" id="PF04186">
    <property type="entry name" value="FxsA"/>
    <property type="match status" value="1"/>
</dbReference>
<evidence type="ECO:0000256" key="1">
    <source>
        <dbReference type="SAM" id="MobiDB-lite"/>
    </source>
</evidence>
<dbReference type="EMBL" id="JAYWLC010000002">
    <property type="protein sequence ID" value="MER5170777.1"/>
    <property type="molecule type" value="Genomic_DNA"/>
</dbReference>
<keyword evidence="2" id="KW-1133">Transmembrane helix</keyword>
<feature type="transmembrane region" description="Helical" evidence="2">
    <location>
        <begin position="28"/>
        <end position="49"/>
    </location>
</feature>
<evidence type="ECO:0000313" key="4">
    <source>
        <dbReference type="Proteomes" id="UP001438953"/>
    </source>
</evidence>